<keyword evidence="3" id="KW-1185">Reference proteome</keyword>
<feature type="compositionally biased region" description="Basic and acidic residues" evidence="1">
    <location>
        <begin position="317"/>
        <end position="330"/>
    </location>
</feature>
<sequence>MPTKKKHPVRDLVPAKSMPSPAALDGQAQKQQPARKPNKKRDDQDRFSMDAVEREIQHLDGRLSAVAEESAILHDQEQKVRAPAVMPPTTARECPVHSRPSPHPMTTKPESQTPVALSDTESDSGNSETWAAEDDERQLATLKHYLTDIFTFTIRERKQLGTTLLAQSLRRSPYHPTQPFTRTRAYFLNWVVTHQPHLSFSATRQAYTFLCKHVFRCKPIPATICGPAIDERRNWCFRREGEKGKRVRGARFEGFWGIGGDDGEVVVLSFGAWDWKGERLGSAFLRAWFGERERARMLRCVGLASRGVTEASEDEGAGGRDKGGMHENDA</sequence>
<organism evidence="2 3">
    <name type="scientific">Teratosphaeria nubilosa</name>
    <dbReference type="NCBI Taxonomy" id="161662"/>
    <lineage>
        <taxon>Eukaryota</taxon>
        <taxon>Fungi</taxon>
        <taxon>Dikarya</taxon>
        <taxon>Ascomycota</taxon>
        <taxon>Pezizomycotina</taxon>
        <taxon>Dothideomycetes</taxon>
        <taxon>Dothideomycetidae</taxon>
        <taxon>Mycosphaerellales</taxon>
        <taxon>Teratosphaeriaceae</taxon>
        <taxon>Teratosphaeria</taxon>
    </lineage>
</organism>
<dbReference type="OrthoDB" id="10468717at2759"/>
<feature type="region of interest" description="Disordered" evidence="1">
    <location>
        <begin position="311"/>
        <end position="330"/>
    </location>
</feature>
<name>A0A6G1L0B9_9PEZI</name>
<dbReference type="Proteomes" id="UP000799436">
    <property type="component" value="Unassembled WGS sequence"/>
</dbReference>
<feature type="region of interest" description="Disordered" evidence="1">
    <location>
        <begin position="1"/>
        <end position="50"/>
    </location>
</feature>
<proteinExistence type="predicted"/>
<feature type="compositionally biased region" description="Basic and acidic residues" evidence="1">
    <location>
        <begin position="40"/>
        <end position="50"/>
    </location>
</feature>
<accession>A0A6G1L0B9</accession>
<evidence type="ECO:0000313" key="3">
    <source>
        <dbReference type="Proteomes" id="UP000799436"/>
    </source>
</evidence>
<dbReference type="EMBL" id="ML995873">
    <property type="protein sequence ID" value="KAF2766336.1"/>
    <property type="molecule type" value="Genomic_DNA"/>
</dbReference>
<protein>
    <submittedName>
        <fullName evidence="2">Uncharacterized protein</fullName>
    </submittedName>
</protein>
<dbReference type="AlphaFoldDB" id="A0A6G1L0B9"/>
<evidence type="ECO:0000313" key="2">
    <source>
        <dbReference type="EMBL" id="KAF2766336.1"/>
    </source>
</evidence>
<feature type="region of interest" description="Disordered" evidence="1">
    <location>
        <begin position="74"/>
        <end position="133"/>
    </location>
</feature>
<evidence type="ECO:0000256" key="1">
    <source>
        <dbReference type="SAM" id="MobiDB-lite"/>
    </source>
</evidence>
<reference evidence="2" key="1">
    <citation type="journal article" date="2020" name="Stud. Mycol.">
        <title>101 Dothideomycetes genomes: a test case for predicting lifestyles and emergence of pathogens.</title>
        <authorList>
            <person name="Haridas S."/>
            <person name="Albert R."/>
            <person name="Binder M."/>
            <person name="Bloem J."/>
            <person name="Labutti K."/>
            <person name="Salamov A."/>
            <person name="Andreopoulos B."/>
            <person name="Baker S."/>
            <person name="Barry K."/>
            <person name="Bills G."/>
            <person name="Bluhm B."/>
            <person name="Cannon C."/>
            <person name="Castanera R."/>
            <person name="Culley D."/>
            <person name="Daum C."/>
            <person name="Ezra D."/>
            <person name="Gonzalez J."/>
            <person name="Henrissat B."/>
            <person name="Kuo A."/>
            <person name="Liang C."/>
            <person name="Lipzen A."/>
            <person name="Lutzoni F."/>
            <person name="Magnuson J."/>
            <person name="Mondo S."/>
            <person name="Nolan M."/>
            <person name="Ohm R."/>
            <person name="Pangilinan J."/>
            <person name="Park H.-J."/>
            <person name="Ramirez L."/>
            <person name="Alfaro M."/>
            <person name="Sun H."/>
            <person name="Tritt A."/>
            <person name="Yoshinaga Y."/>
            <person name="Zwiers L.-H."/>
            <person name="Turgeon B."/>
            <person name="Goodwin S."/>
            <person name="Spatafora J."/>
            <person name="Crous P."/>
            <person name="Grigoriev I."/>
        </authorList>
    </citation>
    <scope>NUCLEOTIDE SEQUENCE</scope>
    <source>
        <strain evidence="2">CBS 116005</strain>
    </source>
</reference>
<gene>
    <name evidence="2" type="ORF">EJ03DRAFT_354052</name>
</gene>